<dbReference type="InParanoid" id="A0A1X7UHY5"/>
<dbReference type="AlphaFoldDB" id="A0A1X7UHY5"/>
<proteinExistence type="predicted"/>
<evidence type="ECO:0000313" key="1">
    <source>
        <dbReference type="EnsemblMetazoa" id="Aqu2.1.27078_001"/>
    </source>
</evidence>
<reference evidence="1" key="1">
    <citation type="submission" date="2017-05" db="UniProtKB">
        <authorList>
            <consortium name="EnsemblMetazoa"/>
        </authorList>
    </citation>
    <scope>IDENTIFICATION</scope>
</reference>
<organism evidence="1">
    <name type="scientific">Amphimedon queenslandica</name>
    <name type="common">Sponge</name>
    <dbReference type="NCBI Taxonomy" id="400682"/>
    <lineage>
        <taxon>Eukaryota</taxon>
        <taxon>Metazoa</taxon>
        <taxon>Porifera</taxon>
        <taxon>Demospongiae</taxon>
        <taxon>Heteroscleromorpha</taxon>
        <taxon>Haplosclerida</taxon>
        <taxon>Niphatidae</taxon>
        <taxon>Amphimedon</taxon>
    </lineage>
</organism>
<sequence length="134" mass="15495">RTVRVPLKSTLIYSNYKLILTGCFGKKLLAKNIYSLKVVYDGSPKVFTFRSSYKAKKFQGEGLLNVHYYCHMRGYKKYCVAKYKFIGVPYRYPTETELMWSNLGKEGWLQAIGLLKPDEAIELQEVVVHTAPEQ</sequence>
<accession>A0A1X7UHY5</accession>
<protein>
    <submittedName>
        <fullName evidence="1">Uncharacterized protein</fullName>
    </submittedName>
</protein>
<name>A0A1X7UHY5_AMPQE</name>
<dbReference type="EnsemblMetazoa" id="Aqu2.1.27078_001">
    <property type="protein sequence ID" value="Aqu2.1.27078_001"/>
    <property type="gene ID" value="Aqu2.1.27078"/>
</dbReference>